<feature type="active site" evidence="10">
    <location>
        <position position="195"/>
    </location>
</feature>
<evidence type="ECO:0000256" key="10">
    <source>
        <dbReference type="HAMAP-Rule" id="MF_00278"/>
    </source>
</evidence>
<feature type="active site" description="Nucleophile" evidence="10">
    <location>
        <position position="84"/>
    </location>
</feature>
<protein>
    <recommendedName>
        <fullName evidence="10">Imidazole glycerol phosphate synthase subunit HisH</fullName>
        <ecNumber evidence="10">4.3.2.10</ecNumber>
    </recommendedName>
    <alternativeName>
        <fullName evidence="10">IGP synthase glutaminase subunit</fullName>
        <ecNumber evidence="10">3.5.1.2</ecNumber>
    </alternativeName>
    <alternativeName>
        <fullName evidence="10">IGP synthase subunit HisH</fullName>
    </alternativeName>
    <alternativeName>
        <fullName evidence="10">ImGP synthase subunit HisH</fullName>
        <shortName evidence="10">IGPS subunit HisH</shortName>
    </alternativeName>
</protein>
<dbReference type="PIRSF" id="PIRSF000495">
    <property type="entry name" value="Amidotransf_hisH"/>
    <property type="match status" value="1"/>
</dbReference>
<evidence type="ECO:0000256" key="3">
    <source>
        <dbReference type="ARBA" id="ARBA00022605"/>
    </source>
</evidence>
<evidence type="ECO:0000313" key="12">
    <source>
        <dbReference type="EMBL" id="GAW96485.1"/>
    </source>
</evidence>
<evidence type="ECO:0000256" key="7">
    <source>
        <dbReference type="ARBA" id="ARBA00023239"/>
    </source>
</evidence>
<keyword evidence="4 10" id="KW-0378">Hydrolase</keyword>
<keyword evidence="5 10" id="KW-0315">Glutamine amidotransferase</keyword>
<proteinExistence type="inferred from homology"/>
<dbReference type="GO" id="GO:0016757">
    <property type="term" value="F:glycosyltransferase activity"/>
    <property type="evidence" value="ECO:0007669"/>
    <property type="project" value="UniProtKB-KW"/>
</dbReference>
<keyword evidence="13" id="KW-1185">Reference proteome</keyword>
<dbReference type="EC" id="4.3.2.10" evidence="10"/>
<dbReference type="NCBIfam" id="TIGR01855">
    <property type="entry name" value="IMP_synth_hisH"/>
    <property type="match status" value="1"/>
</dbReference>
<evidence type="ECO:0000256" key="2">
    <source>
        <dbReference type="ARBA" id="ARBA00011152"/>
    </source>
</evidence>
<reference evidence="12 13" key="1">
    <citation type="submission" date="2017-06" db="EMBL/GenBank/DDBJ databases">
        <title>Whole Genome Sequences of Colwellia marinimaniae MTCD1.</title>
        <authorList>
            <person name="Kusumoto H."/>
            <person name="Inoue M."/>
            <person name="Tanikawa K."/>
            <person name="Maeji H."/>
            <person name="Cameron J.H."/>
            <person name="Bartlett D.H."/>
        </authorList>
    </citation>
    <scope>NUCLEOTIDE SEQUENCE [LARGE SCALE GENOMIC DNA]</scope>
    <source>
        <strain evidence="12 13">MTCD1</strain>
    </source>
</reference>
<evidence type="ECO:0000313" key="13">
    <source>
        <dbReference type="Proteomes" id="UP000197068"/>
    </source>
</evidence>
<dbReference type="Gene3D" id="3.40.50.880">
    <property type="match status" value="1"/>
</dbReference>
<feature type="active site" evidence="10">
    <location>
        <position position="197"/>
    </location>
</feature>
<dbReference type="InterPro" id="IPR017926">
    <property type="entry name" value="GATASE"/>
</dbReference>
<comment type="subcellular location">
    <subcellularLocation>
        <location evidence="10">Cytoplasm</location>
    </subcellularLocation>
</comment>
<dbReference type="RefSeq" id="WP_057181821.1">
    <property type="nucleotide sequence ID" value="NZ_BDQM01000015.1"/>
</dbReference>
<sequence>MTKEVSAGMNVIVDTGCANLASVKFAVERLGYQVTITDNIELIQQADKVILPGVGSAKHAMANINAKNLVSVLQKLTQPVLGFCLGMQLMTESSTEGNKSSTEGKSDGLVPCLNLIPTKVEPLKAQGNRLPHMGWNTLSQISDHPVLKGISEGDYFYFVHSFAAPISEYTIASCEYGSKFSAAIAKDNFIGCQFHPERSSALGSKIIQNFLELGPQELVNL</sequence>
<feature type="domain" description="Glutamine amidotransferase" evidence="11">
    <location>
        <begin position="12"/>
        <end position="211"/>
    </location>
</feature>
<evidence type="ECO:0000256" key="4">
    <source>
        <dbReference type="ARBA" id="ARBA00022801"/>
    </source>
</evidence>
<dbReference type="Pfam" id="PF00117">
    <property type="entry name" value="GATase"/>
    <property type="match status" value="1"/>
</dbReference>
<keyword evidence="10" id="KW-0963">Cytoplasm</keyword>
<comment type="catalytic activity">
    <reaction evidence="9 10">
        <text>L-glutamine + H2O = L-glutamate + NH4(+)</text>
        <dbReference type="Rhea" id="RHEA:15889"/>
        <dbReference type="ChEBI" id="CHEBI:15377"/>
        <dbReference type="ChEBI" id="CHEBI:28938"/>
        <dbReference type="ChEBI" id="CHEBI:29985"/>
        <dbReference type="ChEBI" id="CHEBI:58359"/>
        <dbReference type="EC" id="3.5.1.2"/>
    </reaction>
</comment>
<comment type="pathway">
    <text evidence="1 10">Amino-acid biosynthesis; L-histidine biosynthesis; L-histidine from 5-phospho-alpha-D-ribose 1-diphosphate: step 5/9.</text>
</comment>
<keyword evidence="12" id="KW-0808">Transferase</keyword>
<dbReference type="InterPro" id="IPR010139">
    <property type="entry name" value="Imidazole-glycPsynth_HisH"/>
</dbReference>
<dbReference type="SUPFAM" id="SSF52317">
    <property type="entry name" value="Class I glutamine amidotransferase-like"/>
    <property type="match status" value="1"/>
</dbReference>
<dbReference type="EMBL" id="BDQM01000015">
    <property type="protein sequence ID" value="GAW96485.1"/>
    <property type="molecule type" value="Genomic_DNA"/>
</dbReference>
<gene>
    <name evidence="10 12" type="primary">hisH</name>
    <name evidence="12" type="ORF">MTCD1_02101</name>
</gene>
<keyword evidence="7 10" id="KW-0456">Lyase</keyword>
<dbReference type="HAMAP" id="MF_00278">
    <property type="entry name" value="HisH"/>
    <property type="match status" value="1"/>
</dbReference>
<evidence type="ECO:0000256" key="6">
    <source>
        <dbReference type="ARBA" id="ARBA00023102"/>
    </source>
</evidence>
<comment type="catalytic activity">
    <reaction evidence="8 10">
        <text>5-[(5-phospho-1-deoxy-D-ribulos-1-ylimino)methylamino]-1-(5-phospho-beta-D-ribosyl)imidazole-4-carboxamide + L-glutamine = D-erythro-1-(imidazol-4-yl)glycerol 3-phosphate + 5-amino-1-(5-phospho-beta-D-ribosyl)imidazole-4-carboxamide + L-glutamate + H(+)</text>
        <dbReference type="Rhea" id="RHEA:24793"/>
        <dbReference type="ChEBI" id="CHEBI:15378"/>
        <dbReference type="ChEBI" id="CHEBI:29985"/>
        <dbReference type="ChEBI" id="CHEBI:58278"/>
        <dbReference type="ChEBI" id="CHEBI:58359"/>
        <dbReference type="ChEBI" id="CHEBI:58475"/>
        <dbReference type="ChEBI" id="CHEBI:58525"/>
        <dbReference type="EC" id="4.3.2.10"/>
    </reaction>
</comment>
<dbReference type="InterPro" id="IPR029062">
    <property type="entry name" value="Class_I_gatase-like"/>
</dbReference>
<evidence type="ECO:0000256" key="1">
    <source>
        <dbReference type="ARBA" id="ARBA00005091"/>
    </source>
</evidence>
<evidence type="ECO:0000259" key="11">
    <source>
        <dbReference type="Pfam" id="PF00117"/>
    </source>
</evidence>
<evidence type="ECO:0000256" key="8">
    <source>
        <dbReference type="ARBA" id="ARBA00047838"/>
    </source>
</evidence>
<organism evidence="12 13">
    <name type="scientific">Colwellia marinimaniae</name>
    <dbReference type="NCBI Taxonomy" id="1513592"/>
    <lineage>
        <taxon>Bacteria</taxon>
        <taxon>Pseudomonadati</taxon>
        <taxon>Pseudomonadota</taxon>
        <taxon>Gammaproteobacteria</taxon>
        <taxon>Alteromonadales</taxon>
        <taxon>Colwelliaceae</taxon>
        <taxon>Colwellia</taxon>
    </lineage>
</organism>
<accession>A0ABQ0MVT3</accession>
<comment type="function">
    <text evidence="10">IGPS catalyzes the conversion of PRFAR and glutamine to IGP, AICAR and glutamate. The HisH subunit catalyzes the hydrolysis of glutamine to glutamate and ammonia as part of the synthesis of IGP and AICAR. The resulting ammonia molecule is channeled to the active site of HisF.</text>
</comment>
<dbReference type="PANTHER" id="PTHR42701">
    <property type="entry name" value="IMIDAZOLE GLYCEROL PHOSPHATE SYNTHASE SUBUNIT HISH"/>
    <property type="match status" value="1"/>
</dbReference>
<evidence type="ECO:0000256" key="5">
    <source>
        <dbReference type="ARBA" id="ARBA00022962"/>
    </source>
</evidence>
<dbReference type="PANTHER" id="PTHR42701:SF1">
    <property type="entry name" value="IMIDAZOLE GLYCEROL PHOSPHATE SYNTHASE SUBUNIT HISH"/>
    <property type="match status" value="1"/>
</dbReference>
<comment type="subunit">
    <text evidence="2 10">Heterodimer of HisH and HisF.</text>
</comment>
<dbReference type="PROSITE" id="PS51273">
    <property type="entry name" value="GATASE_TYPE_1"/>
    <property type="match status" value="1"/>
</dbReference>
<dbReference type="EC" id="3.5.1.2" evidence="10"/>
<comment type="caution">
    <text evidence="12">The sequence shown here is derived from an EMBL/GenBank/DDBJ whole genome shotgun (WGS) entry which is preliminary data.</text>
</comment>
<keyword evidence="12" id="KW-0328">Glycosyltransferase</keyword>
<evidence type="ECO:0000256" key="9">
    <source>
        <dbReference type="ARBA" id="ARBA00049534"/>
    </source>
</evidence>
<dbReference type="CDD" id="cd01748">
    <property type="entry name" value="GATase1_IGP_Synthase"/>
    <property type="match status" value="1"/>
</dbReference>
<keyword evidence="6 10" id="KW-0368">Histidine biosynthesis</keyword>
<name>A0ABQ0MVT3_9GAMM</name>
<dbReference type="Proteomes" id="UP000197068">
    <property type="component" value="Unassembled WGS sequence"/>
</dbReference>
<keyword evidence="3 10" id="KW-0028">Amino-acid biosynthesis</keyword>